<comment type="caution">
    <text evidence="9">The sequence shown here is derived from an EMBL/GenBank/DDBJ whole genome shotgun (WGS) entry which is preliminary data.</text>
</comment>
<protein>
    <recommendedName>
        <fullName evidence="2">mannose-1-phosphate guanylyltransferase</fullName>
        <ecNumber evidence="2">2.7.7.13</ecNumber>
    </recommendedName>
</protein>
<keyword evidence="5" id="KW-0547">Nucleotide-binding</keyword>
<evidence type="ECO:0000256" key="4">
    <source>
        <dbReference type="ARBA" id="ARBA00022695"/>
    </source>
</evidence>
<dbReference type="InterPro" id="IPR029044">
    <property type="entry name" value="Nucleotide-diphossugar_trans"/>
</dbReference>
<dbReference type="Gene3D" id="3.90.550.10">
    <property type="entry name" value="Spore Coat Polysaccharide Biosynthesis Protein SpsA, Chain A"/>
    <property type="match status" value="1"/>
</dbReference>
<dbReference type="InterPro" id="IPR049577">
    <property type="entry name" value="GMPP_N"/>
</dbReference>
<organism evidence="9 10">
    <name type="scientific">Gaoshiqia sediminis</name>
    <dbReference type="NCBI Taxonomy" id="2986998"/>
    <lineage>
        <taxon>Bacteria</taxon>
        <taxon>Pseudomonadati</taxon>
        <taxon>Bacteroidota</taxon>
        <taxon>Bacteroidia</taxon>
        <taxon>Marinilabiliales</taxon>
        <taxon>Prolixibacteraceae</taxon>
        <taxon>Gaoshiqia</taxon>
    </lineage>
</organism>
<evidence type="ECO:0000256" key="7">
    <source>
        <dbReference type="ARBA" id="ARBA00047343"/>
    </source>
</evidence>
<dbReference type="SUPFAM" id="SSF159283">
    <property type="entry name" value="Guanosine diphospho-D-mannose pyrophosphorylase/mannose-6-phosphate isomerase linker domain"/>
    <property type="match status" value="1"/>
</dbReference>
<accession>A0AA42C5R9</accession>
<evidence type="ECO:0000256" key="6">
    <source>
        <dbReference type="ARBA" id="ARBA00023134"/>
    </source>
</evidence>
<evidence type="ECO:0000313" key="10">
    <source>
        <dbReference type="Proteomes" id="UP001163821"/>
    </source>
</evidence>
<dbReference type="PANTHER" id="PTHR46390">
    <property type="entry name" value="MANNOSE-1-PHOSPHATE GUANYLYLTRANSFERASE"/>
    <property type="match status" value="1"/>
</dbReference>
<dbReference type="Pfam" id="PF00483">
    <property type="entry name" value="NTP_transferase"/>
    <property type="match status" value="1"/>
</dbReference>
<gene>
    <name evidence="9" type="ORF">N2K84_10460</name>
</gene>
<evidence type="ECO:0000256" key="5">
    <source>
        <dbReference type="ARBA" id="ARBA00022741"/>
    </source>
</evidence>
<proteinExistence type="inferred from homology"/>
<dbReference type="RefSeq" id="WP_282591755.1">
    <property type="nucleotide sequence ID" value="NZ_JAPAAF010000013.1"/>
</dbReference>
<dbReference type="EMBL" id="JAPAAF010000013">
    <property type="protein sequence ID" value="MCW0483153.1"/>
    <property type="molecule type" value="Genomic_DNA"/>
</dbReference>
<dbReference type="AlphaFoldDB" id="A0AA42C5R9"/>
<keyword evidence="10" id="KW-1185">Reference proteome</keyword>
<dbReference type="PANTHER" id="PTHR46390:SF1">
    <property type="entry name" value="MANNOSE-1-PHOSPHATE GUANYLYLTRANSFERASE"/>
    <property type="match status" value="1"/>
</dbReference>
<dbReference type="CDD" id="cd02509">
    <property type="entry name" value="GDP-M1P_Guanylyltransferase"/>
    <property type="match status" value="1"/>
</dbReference>
<dbReference type="GO" id="GO:0005525">
    <property type="term" value="F:GTP binding"/>
    <property type="evidence" value="ECO:0007669"/>
    <property type="project" value="UniProtKB-KW"/>
</dbReference>
<evidence type="ECO:0000259" key="8">
    <source>
        <dbReference type="Pfam" id="PF00483"/>
    </source>
</evidence>
<dbReference type="GO" id="GO:0004475">
    <property type="term" value="F:mannose-1-phosphate guanylyltransferase (GTP) activity"/>
    <property type="evidence" value="ECO:0007669"/>
    <property type="project" value="UniProtKB-EC"/>
</dbReference>
<comment type="similarity">
    <text evidence="1">Belongs to the mannose-6-phosphate isomerase type 2 family.</text>
</comment>
<dbReference type="SUPFAM" id="SSF53448">
    <property type="entry name" value="Nucleotide-diphospho-sugar transferases"/>
    <property type="match status" value="1"/>
</dbReference>
<dbReference type="GO" id="GO:0009298">
    <property type="term" value="P:GDP-mannose biosynthetic process"/>
    <property type="evidence" value="ECO:0007669"/>
    <property type="project" value="TreeGrafter"/>
</dbReference>
<reference evidence="9" key="1">
    <citation type="submission" date="2022-10" db="EMBL/GenBank/DDBJ databases">
        <title>Gaoshiqiia sediminis gen. nov., sp. nov., isolated from coastal sediment.</title>
        <authorList>
            <person name="Yu W.X."/>
            <person name="Mu D.S."/>
            <person name="Du J.Z."/>
            <person name="Liang Y.Q."/>
        </authorList>
    </citation>
    <scope>NUCLEOTIDE SEQUENCE</scope>
    <source>
        <strain evidence="9">A06</strain>
    </source>
</reference>
<dbReference type="EC" id="2.7.7.13" evidence="2"/>
<feature type="domain" description="Nucleotidyl transferase" evidence="8">
    <location>
        <begin position="8"/>
        <end position="286"/>
    </location>
</feature>
<evidence type="ECO:0000256" key="3">
    <source>
        <dbReference type="ARBA" id="ARBA00022679"/>
    </source>
</evidence>
<sequence>MKHNTYLIVMAGGIGSRFWPMSTENKPKQFLDMLHTGRTLFQHTIERFQGICPIEQIMVVTSANYKLLVKEQCPELLDENILAEPCMRNTAPCIAYASYKIKKMNPEANIIVAPSDHLIEERDVFRNTIQTGLEFVASNPAILTLGIQPRHPETGYGYIQTSQKNIEIAKVTAFKEKPNLATAEQYMADGSYLWNAGIFLWSLPTILSAFEKYAPELSKAFEKGIPYYYTDQEQTFVDETYPSCENISIDYCILEKAENLYVQKAGFSWSDLGTWSALWEKSEKNQEGNVATANRAAFYESSGNLVHVTSGKNVIIQGLTDYIVVEANNVLLVCNKKEEQRIKHFLTDFKNTEN</sequence>
<evidence type="ECO:0000256" key="2">
    <source>
        <dbReference type="ARBA" id="ARBA00012387"/>
    </source>
</evidence>
<dbReference type="FunFam" id="3.90.550.10:FF:000046">
    <property type="entry name" value="Mannose-1-phosphate guanylyltransferase (GDP)"/>
    <property type="match status" value="1"/>
</dbReference>
<dbReference type="InterPro" id="IPR005835">
    <property type="entry name" value="NTP_transferase_dom"/>
</dbReference>
<evidence type="ECO:0000313" key="9">
    <source>
        <dbReference type="EMBL" id="MCW0483153.1"/>
    </source>
</evidence>
<dbReference type="Proteomes" id="UP001163821">
    <property type="component" value="Unassembled WGS sequence"/>
</dbReference>
<name>A0AA42C5R9_9BACT</name>
<dbReference type="InterPro" id="IPR051161">
    <property type="entry name" value="Mannose-6P_isomerase_type2"/>
</dbReference>
<comment type="catalytic activity">
    <reaction evidence="7">
        <text>alpha-D-mannose 1-phosphate + GTP + H(+) = GDP-alpha-D-mannose + diphosphate</text>
        <dbReference type="Rhea" id="RHEA:15229"/>
        <dbReference type="ChEBI" id="CHEBI:15378"/>
        <dbReference type="ChEBI" id="CHEBI:33019"/>
        <dbReference type="ChEBI" id="CHEBI:37565"/>
        <dbReference type="ChEBI" id="CHEBI:57527"/>
        <dbReference type="ChEBI" id="CHEBI:58409"/>
        <dbReference type="EC" id="2.7.7.13"/>
    </reaction>
</comment>
<keyword evidence="6" id="KW-0342">GTP-binding</keyword>
<evidence type="ECO:0000256" key="1">
    <source>
        <dbReference type="ARBA" id="ARBA00006115"/>
    </source>
</evidence>
<keyword evidence="3" id="KW-0808">Transferase</keyword>
<keyword evidence="4 9" id="KW-0548">Nucleotidyltransferase</keyword>